<dbReference type="GO" id="GO:0070573">
    <property type="term" value="F:metallodipeptidase activity"/>
    <property type="evidence" value="ECO:0007669"/>
    <property type="project" value="InterPro"/>
</dbReference>
<protein>
    <submittedName>
        <fullName evidence="1">Peptidase M19</fullName>
    </submittedName>
</protein>
<dbReference type="PANTHER" id="PTHR10443">
    <property type="entry name" value="MICROSOMAL DIPEPTIDASE"/>
    <property type="match status" value="1"/>
</dbReference>
<dbReference type="AlphaFoldDB" id="A0A2T2XM16"/>
<dbReference type="InterPro" id="IPR008257">
    <property type="entry name" value="Pept_M19"/>
</dbReference>
<proteinExistence type="predicted"/>
<name>A0A2T2XM16_9FIRM</name>
<gene>
    <name evidence="1" type="ORF">C7B46_00615</name>
</gene>
<dbReference type="PROSITE" id="PS51365">
    <property type="entry name" value="RENAL_DIPEPTIDASE_2"/>
    <property type="match status" value="1"/>
</dbReference>
<evidence type="ECO:0000313" key="2">
    <source>
        <dbReference type="Proteomes" id="UP000242972"/>
    </source>
</evidence>
<dbReference type="GO" id="GO:0006508">
    <property type="term" value="P:proteolysis"/>
    <property type="evidence" value="ECO:0007669"/>
    <property type="project" value="InterPro"/>
</dbReference>
<dbReference type="Proteomes" id="UP000242972">
    <property type="component" value="Unassembled WGS sequence"/>
</dbReference>
<reference evidence="1 2" key="1">
    <citation type="journal article" date="2014" name="BMC Genomics">
        <title>Comparison of environmental and isolate Sulfobacillus genomes reveals diverse carbon, sulfur, nitrogen, and hydrogen metabolisms.</title>
        <authorList>
            <person name="Justice N.B."/>
            <person name="Norman A."/>
            <person name="Brown C.T."/>
            <person name="Singh A."/>
            <person name="Thomas B.C."/>
            <person name="Banfield J.F."/>
        </authorList>
    </citation>
    <scope>NUCLEOTIDE SEQUENCE [LARGE SCALE GENOMIC DNA]</scope>
    <source>
        <strain evidence="1">AMDSBA4</strain>
    </source>
</reference>
<dbReference type="Gene3D" id="3.20.20.140">
    <property type="entry name" value="Metal-dependent hydrolases"/>
    <property type="match status" value="1"/>
</dbReference>
<dbReference type="SUPFAM" id="SSF51556">
    <property type="entry name" value="Metallo-dependent hydrolases"/>
    <property type="match status" value="1"/>
</dbReference>
<dbReference type="EMBL" id="PXYW01000001">
    <property type="protein sequence ID" value="PSR35529.1"/>
    <property type="molecule type" value="Genomic_DNA"/>
</dbReference>
<organism evidence="1 2">
    <name type="scientific">Sulfobacillus benefaciens</name>
    <dbReference type="NCBI Taxonomy" id="453960"/>
    <lineage>
        <taxon>Bacteria</taxon>
        <taxon>Bacillati</taxon>
        <taxon>Bacillota</taxon>
        <taxon>Clostridia</taxon>
        <taxon>Eubacteriales</taxon>
        <taxon>Clostridiales Family XVII. Incertae Sedis</taxon>
        <taxon>Sulfobacillus</taxon>
    </lineage>
</organism>
<comment type="caution">
    <text evidence="1">The sequence shown here is derived from an EMBL/GenBank/DDBJ whole genome shotgun (WGS) entry which is preliminary data.</text>
</comment>
<sequence length="326" mass="35922">MMWRGHWVPVVDTHADSMLDVVYGRRHLGERSDSGQLDIPRALEGGLTIQCFSCWIEPEYKPERALSRQLQFFDRFWQEANANTETLAVITDGPSLEAALASNRLGAIISVEGAEALGTDPGLVRIFHRLGVRLMSLTWNERNALADGAGEDPGGGGVSKNGRQIIGEMERVGIILDVSHLSEASFWDVMEIRSRPVIASHSNCRELALHPRNLSDAQMRALAGQGGVQGITFVRDFLGRNQDLDRVVDHMLYAMDIVGDSLHLGLGSDFDGVENPVPGLEDVTHLPQLADHMSDRGISDPDVENILGGNYVRFLRSYWAAEQSRG</sequence>
<accession>A0A2T2XM16</accession>
<evidence type="ECO:0000313" key="1">
    <source>
        <dbReference type="EMBL" id="PSR35529.1"/>
    </source>
</evidence>
<dbReference type="CDD" id="cd01301">
    <property type="entry name" value="rDP_like"/>
    <property type="match status" value="1"/>
</dbReference>
<dbReference type="InterPro" id="IPR032466">
    <property type="entry name" value="Metal_Hydrolase"/>
</dbReference>
<dbReference type="Pfam" id="PF01244">
    <property type="entry name" value="Peptidase_M19"/>
    <property type="match status" value="1"/>
</dbReference>
<dbReference type="PANTHER" id="PTHR10443:SF12">
    <property type="entry name" value="DIPEPTIDASE"/>
    <property type="match status" value="1"/>
</dbReference>